<accession>A0A329MK49</accession>
<gene>
    <name evidence="1" type="ORF">DQG23_21415</name>
</gene>
<dbReference type="RefSeq" id="WP_113032922.1">
    <property type="nucleotide sequence ID" value="NZ_QMFB01000013.1"/>
</dbReference>
<sequence length="68" mass="7883">MQDDDFSVSNDYILWLEKEISDYEKELIDDPDNASLKGRVSGLKRALLIYRMLLKSKNVVHPVSIEID</sequence>
<dbReference type="EMBL" id="QMFB01000013">
    <property type="protein sequence ID" value="RAV19103.1"/>
    <property type="molecule type" value="Genomic_DNA"/>
</dbReference>
<dbReference type="AlphaFoldDB" id="A0A329MK49"/>
<evidence type="ECO:0000313" key="2">
    <source>
        <dbReference type="Proteomes" id="UP000250369"/>
    </source>
</evidence>
<name>A0A329MK49_9BACL</name>
<protein>
    <submittedName>
        <fullName evidence="1">Uncharacterized protein</fullName>
    </submittedName>
</protein>
<keyword evidence="2" id="KW-1185">Reference proteome</keyword>
<proteinExistence type="predicted"/>
<dbReference type="OrthoDB" id="9962699at2"/>
<reference evidence="1 2" key="1">
    <citation type="journal article" date="2009" name="Int. J. Syst. Evol. Microbiol.">
        <title>Paenibacillus contaminans sp. nov., isolated from a contaminated laboratory plate.</title>
        <authorList>
            <person name="Chou J.H."/>
            <person name="Lee J.H."/>
            <person name="Lin M.C."/>
            <person name="Chang P.S."/>
            <person name="Arun A.B."/>
            <person name="Young C.C."/>
            <person name="Chen W.M."/>
        </authorList>
    </citation>
    <scope>NUCLEOTIDE SEQUENCE [LARGE SCALE GENOMIC DNA]</scope>
    <source>
        <strain evidence="1 2">CKOBP-6</strain>
    </source>
</reference>
<comment type="caution">
    <text evidence="1">The sequence shown here is derived from an EMBL/GenBank/DDBJ whole genome shotgun (WGS) entry which is preliminary data.</text>
</comment>
<organism evidence="1 2">
    <name type="scientific">Paenibacillus contaminans</name>
    <dbReference type="NCBI Taxonomy" id="450362"/>
    <lineage>
        <taxon>Bacteria</taxon>
        <taxon>Bacillati</taxon>
        <taxon>Bacillota</taxon>
        <taxon>Bacilli</taxon>
        <taxon>Bacillales</taxon>
        <taxon>Paenibacillaceae</taxon>
        <taxon>Paenibacillus</taxon>
    </lineage>
</organism>
<evidence type="ECO:0000313" key="1">
    <source>
        <dbReference type="EMBL" id="RAV19103.1"/>
    </source>
</evidence>
<dbReference type="Proteomes" id="UP000250369">
    <property type="component" value="Unassembled WGS sequence"/>
</dbReference>